<dbReference type="HOGENOM" id="CLU_2238477_0_0_1"/>
<dbReference type="InParanoid" id="A0A066W5G1"/>
<dbReference type="AlphaFoldDB" id="A0A066W5G1"/>
<gene>
    <name evidence="1" type="ORF">K437DRAFT_109334</name>
</gene>
<accession>A0A066W5G1</accession>
<organism evidence="1 2">
    <name type="scientific">Tilletiaria anomala (strain ATCC 24038 / CBS 436.72 / UBC 951)</name>
    <dbReference type="NCBI Taxonomy" id="1037660"/>
    <lineage>
        <taxon>Eukaryota</taxon>
        <taxon>Fungi</taxon>
        <taxon>Dikarya</taxon>
        <taxon>Basidiomycota</taxon>
        <taxon>Ustilaginomycotina</taxon>
        <taxon>Exobasidiomycetes</taxon>
        <taxon>Georgefischeriales</taxon>
        <taxon>Tilletiariaceae</taxon>
        <taxon>Tilletiaria</taxon>
    </lineage>
</organism>
<name>A0A066W5G1_TILAU</name>
<comment type="caution">
    <text evidence="1">The sequence shown here is derived from an EMBL/GenBank/DDBJ whole genome shotgun (WGS) entry which is preliminary data.</text>
</comment>
<dbReference type="Proteomes" id="UP000027361">
    <property type="component" value="Unassembled WGS sequence"/>
</dbReference>
<evidence type="ECO:0000313" key="1">
    <source>
        <dbReference type="EMBL" id="KDN46304.1"/>
    </source>
</evidence>
<dbReference type="EMBL" id="JMSN01000036">
    <property type="protein sequence ID" value="KDN46304.1"/>
    <property type="molecule type" value="Genomic_DNA"/>
</dbReference>
<keyword evidence="2" id="KW-1185">Reference proteome</keyword>
<reference evidence="1 2" key="1">
    <citation type="submission" date="2014-05" db="EMBL/GenBank/DDBJ databases">
        <title>Draft genome sequence of a rare smut relative, Tilletiaria anomala UBC 951.</title>
        <authorList>
            <consortium name="DOE Joint Genome Institute"/>
            <person name="Toome M."/>
            <person name="Kuo A."/>
            <person name="Henrissat B."/>
            <person name="Lipzen A."/>
            <person name="Tritt A."/>
            <person name="Yoshinaga Y."/>
            <person name="Zane M."/>
            <person name="Barry K."/>
            <person name="Grigoriev I.V."/>
            <person name="Spatafora J.W."/>
            <person name="Aimea M.C."/>
        </authorList>
    </citation>
    <scope>NUCLEOTIDE SEQUENCE [LARGE SCALE GENOMIC DNA]</scope>
    <source>
        <strain evidence="1 2">UBC 951</strain>
    </source>
</reference>
<evidence type="ECO:0000313" key="2">
    <source>
        <dbReference type="Proteomes" id="UP000027361"/>
    </source>
</evidence>
<proteinExistence type="predicted"/>
<protein>
    <submittedName>
        <fullName evidence="1">Uncharacterized protein</fullName>
    </submittedName>
</protein>
<sequence length="105" mass="11619">MLGIRTRLNLSLLRGASAETFSPLSKERMGERAQVPHFSLAKTVFPTRTQSLDRRELASVSQPPSPHVATTQIIFVVFQVHTTISSLLGRLRTSHRNGAVTSPLR</sequence>
<dbReference type="RefSeq" id="XP_013243515.1">
    <property type="nucleotide sequence ID" value="XM_013388061.1"/>
</dbReference>
<dbReference type="GeneID" id="25261292"/>